<dbReference type="PANTHER" id="PTHR12173">
    <property type="entry name" value="GDNF SUBFAMILY OF TGF-BETA FAMILY"/>
    <property type="match status" value="1"/>
</dbReference>
<dbReference type="GO" id="GO:0048731">
    <property type="term" value="P:system development"/>
    <property type="evidence" value="ECO:0007669"/>
    <property type="project" value="UniProtKB-ARBA"/>
</dbReference>
<evidence type="ECO:0000256" key="3">
    <source>
        <dbReference type="ARBA" id="ARBA00022525"/>
    </source>
</evidence>
<comment type="similarity">
    <text evidence="2">Belongs to the TGF-beta family. GDNF subfamily.</text>
</comment>
<accession>A0A7J5XF71</accession>
<evidence type="ECO:0000313" key="10">
    <source>
        <dbReference type="Proteomes" id="UP000518266"/>
    </source>
</evidence>
<organism evidence="9 10">
    <name type="scientific">Dissostichus mawsoni</name>
    <name type="common">Antarctic cod</name>
    <dbReference type="NCBI Taxonomy" id="36200"/>
    <lineage>
        <taxon>Eukaryota</taxon>
        <taxon>Metazoa</taxon>
        <taxon>Chordata</taxon>
        <taxon>Craniata</taxon>
        <taxon>Vertebrata</taxon>
        <taxon>Euteleostomi</taxon>
        <taxon>Actinopterygii</taxon>
        <taxon>Neopterygii</taxon>
        <taxon>Teleostei</taxon>
        <taxon>Neoteleostei</taxon>
        <taxon>Acanthomorphata</taxon>
        <taxon>Eupercaria</taxon>
        <taxon>Perciformes</taxon>
        <taxon>Notothenioidei</taxon>
        <taxon>Nototheniidae</taxon>
        <taxon>Dissostichus</taxon>
    </lineage>
</organism>
<name>A0A7J5XF71_DISMA</name>
<dbReference type="Pfam" id="PF00019">
    <property type="entry name" value="TGF_beta"/>
    <property type="match status" value="1"/>
</dbReference>
<dbReference type="InterPro" id="IPR043401">
    <property type="entry name" value="GDNF_fam"/>
</dbReference>
<dbReference type="SUPFAM" id="SSF57501">
    <property type="entry name" value="Cystine-knot cytokines"/>
    <property type="match status" value="1"/>
</dbReference>
<evidence type="ECO:0000256" key="6">
    <source>
        <dbReference type="ARBA" id="ARBA00023157"/>
    </source>
</evidence>
<dbReference type="GO" id="GO:0008083">
    <property type="term" value="F:growth factor activity"/>
    <property type="evidence" value="ECO:0007669"/>
    <property type="project" value="UniProtKB-KW"/>
</dbReference>
<dbReference type="PROSITE" id="PS51362">
    <property type="entry name" value="TGF_BETA_2"/>
    <property type="match status" value="1"/>
</dbReference>
<dbReference type="EMBL" id="JAAKFY010000025">
    <property type="protein sequence ID" value="KAF3835591.1"/>
    <property type="molecule type" value="Genomic_DNA"/>
</dbReference>
<keyword evidence="3" id="KW-0964">Secreted</keyword>
<evidence type="ECO:0000259" key="8">
    <source>
        <dbReference type="PROSITE" id="PS51362"/>
    </source>
</evidence>
<comment type="caution">
    <text evidence="9">The sequence shown here is derived from an EMBL/GenBank/DDBJ whole genome shotgun (WGS) entry which is preliminary data.</text>
</comment>
<evidence type="ECO:0000256" key="4">
    <source>
        <dbReference type="ARBA" id="ARBA00022729"/>
    </source>
</evidence>
<dbReference type="GO" id="GO:0030971">
    <property type="term" value="F:receptor tyrosine kinase binding"/>
    <property type="evidence" value="ECO:0007669"/>
    <property type="project" value="InterPro"/>
</dbReference>
<sequence>MSTVMYGLRVWVIKPHLHIHLSRRARGLFSGRVNGMPGVGSHGRRKWKNLVEAGRVVSPASPEELEGEHVPICLFYNQLARDKVMMLWVLASLLTLVEDVFSEEDNKESDLQHVLRLPSVSPAKDLDRSSRGHISWPGALGKFHRLDDIKWSLMQDGEIQQSRWRRAYRDPDLPRTSRRNRKKTKISHDCHLERKEMRVRDLGLGYESDEIILFKYCVGTCHSSRKNYDLVVKALMENGSISGKKVSSHPCCRPTRYETVSFMDEQTTWQTIRWLSAANCSCFS</sequence>
<dbReference type="GO" id="GO:0005576">
    <property type="term" value="C:extracellular region"/>
    <property type="evidence" value="ECO:0007669"/>
    <property type="project" value="UniProtKB-SubCell"/>
</dbReference>
<gene>
    <name evidence="9" type="ORF">F7725_028149</name>
</gene>
<keyword evidence="10" id="KW-1185">Reference proteome</keyword>
<dbReference type="InterPro" id="IPR029034">
    <property type="entry name" value="Cystine-knot_cytokine"/>
</dbReference>
<protein>
    <recommendedName>
        <fullName evidence="8">TGF-beta family profile domain-containing protein</fullName>
    </recommendedName>
</protein>
<comment type="subcellular location">
    <subcellularLocation>
        <location evidence="1">Secreted</location>
    </subcellularLocation>
</comment>
<evidence type="ECO:0000256" key="2">
    <source>
        <dbReference type="ARBA" id="ARBA00009832"/>
    </source>
</evidence>
<reference evidence="9 10" key="1">
    <citation type="submission" date="2020-03" db="EMBL/GenBank/DDBJ databases">
        <title>Dissostichus mawsoni Genome sequencing and assembly.</title>
        <authorList>
            <person name="Park H."/>
        </authorList>
    </citation>
    <scope>NUCLEOTIDE SEQUENCE [LARGE SCALE GENOMIC DNA]</scope>
    <source>
        <strain evidence="9">DM0001</strain>
        <tissue evidence="9">Muscle</tissue>
    </source>
</reference>
<dbReference type="CDD" id="cd19381">
    <property type="entry name" value="TGF_beta_Artemin"/>
    <property type="match status" value="1"/>
</dbReference>
<evidence type="ECO:0000256" key="1">
    <source>
        <dbReference type="ARBA" id="ARBA00004613"/>
    </source>
</evidence>
<dbReference type="Proteomes" id="UP000518266">
    <property type="component" value="Unassembled WGS sequence"/>
</dbReference>
<dbReference type="Gene3D" id="2.10.90.10">
    <property type="entry name" value="Cystine-knot cytokines"/>
    <property type="match status" value="1"/>
</dbReference>
<evidence type="ECO:0000256" key="5">
    <source>
        <dbReference type="ARBA" id="ARBA00023030"/>
    </source>
</evidence>
<keyword evidence="4" id="KW-0732">Signal</keyword>
<dbReference type="OrthoDB" id="9936891at2759"/>
<evidence type="ECO:0000313" key="9">
    <source>
        <dbReference type="EMBL" id="KAF3835591.1"/>
    </source>
</evidence>
<dbReference type="AlphaFoldDB" id="A0A7J5XF71"/>
<proteinExistence type="inferred from homology"/>
<feature type="domain" description="TGF-beta family profile" evidence="8">
    <location>
        <begin position="163"/>
        <end position="283"/>
    </location>
</feature>
<dbReference type="GO" id="GO:0030116">
    <property type="term" value="F:glial cell-derived neurotrophic factor receptor binding"/>
    <property type="evidence" value="ECO:0007669"/>
    <property type="project" value="InterPro"/>
</dbReference>
<keyword evidence="5 7" id="KW-0339">Growth factor</keyword>
<dbReference type="InterPro" id="IPR001839">
    <property type="entry name" value="TGF-b_C"/>
</dbReference>
<keyword evidence="6" id="KW-1015">Disulfide bond</keyword>
<evidence type="ECO:0000256" key="7">
    <source>
        <dbReference type="RuleBase" id="RU000354"/>
    </source>
</evidence>
<dbReference type="PANTHER" id="PTHR12173:SF8">
    <property type="entry name" value="PERSEPHIN"/>
    <property type="match status" value="1"/>
</dbReference>